<proteinExistence type="predicted"/>
<dbReference type="InterPro" id="IPR036322">
    <property type="entry name" value="WD40_repeat_dom_sf"/>
</dbReference>
<accession>A0AAV2ZCX7</accession>
<evidence type="ECO:0000256" key="8">
    <source>
        <dbReference type="SAM" id="Phobius"/>
    </source>
</evidence>
<dbReference type="Pfam" id="PF03798">
    <property type="entry name" value="TRAM_LAG1_CLN8"/>
    <property type="match status" value="1"/>
</dbReference>
<organism evidence="10 11">
    <name type="scientific">Lagenidium giganteum</name>
    <dbReference type="NCBI Taxonomy" id="4803"/>
    <lineage>
        <taxon>Eukaryota</taxon>
        <taxon>Sar</taxon>
        <taxon>Stramenopiles</taxon>
        <taxon>Oomycota</taxon>
        <taxon>Peronosporomycetes</taxon>
        <taxon>Pythiales</taxon>
        <taxon>Pythiaceae</taxon>
    </lineage>
</organism>
<dbReference type="SMART" id="SM00724">
    <property type="entry name" value="TLC"/>
    <property type="match status" value="1"/>
</dbReference>
<evidence type="ECO:0000256" key="3">
    <source>
        <dbReference type="ARBA" id="ARBA00022989"/>
    </source>
</evidence>
<dbReference type="GO" id="GO:0016020">
    <property type="term" value="C:membrane"/>
    <property type="evidence" value="ECO:0007669"/>
    <property type="project" value="UniProtKB-SubCell"/>
</dbReference>
<evidence type="ECO:0000313" key="11">
    <source>
        <dbReference type="Proteomes" id="UP001146120"/>
    </source>
</evidence>
<feature type="transmembrane region" description="Helical" evidence="8">
    <location>
        <begin position="263"/>
        <end position="284"/>
    </location>
</feature>
<evidence type="ECO:0000256" key="7">
    <source>
        <dbReference type="SAM" id="MobiDB-lite"/>
    </source>
</evidence>
<feature type="domain" description="TLC" evidence="9">
    <location>
        <begin position="103"/>
        <end position="331"/>
    </location>
</feature>
<sequence length="804" mass="89064">MWSRVGPCESHVGAGAVRRPCGRAARDQSTPKPSRRRRGTPNRGTTEERERSRSMPCLLTECSPTHEAARFVAALVGVYAYHFVCDTFVIRPIVSYCLKRNMVTRDKVDKMRESMWKNAAVGTFFCMGLWVGHDKDWFMDSSKYFVEWPNETPENLRWYYMIYLSFWFQSIDYLLNLTNKHYNVKRKDNAEMLVHHMATILLMVFSYAGDLTRCGICVLLIHDVNDLMLETAKIAVYLEWETVSNILFAIFAVTWYAVRWGFFFVNIISAVYTYGWDQIVVMIYNQGGYGGYSANSWYWVWFVFSALMDLLLVLHIYWGYLIFVMIAKTLKSGNVEKDIRSDSESEAVEEEDKAAPVPSSSDEASASGKPKRRRAPKGLAHSHCRPPRNATMAIGMELSSTALSAPAATTATLRQSTHVAAEKVRAITFLRGLHASDASDLYDVLPLVAAGGWDNEVNHVTLHLPILPGRDENELRREFGSRTLQQCELTEVAEIEHRGDVNALQFLPSVGSVGSLLLTASSTSSVQAFRVASSDVSNGSAGGASLAPFEVKQWDGLFAGAVTCLDASSSGSSVVAASETGELLWLQLNEAMTVDKIVNPNSSALALNGIKMLGQDHVVATVGSSPGSQLRLWDFSASNHFPAAIASDPQANGILTSIETHPTRPELLITGSEDGRVSFWDQRRLDTPFRTEAKHQRAVRSLKLHETAPRFLFSASGDATVQRWDFHHGRPLREAVEYEKHISGANVGGLLPHPASLQVQPITSSFQPWNALDIHAETDLLVTGSDDHSILVVQGASKAMSMAP</sequence>
<dbReference type="GO" id="GO:0050291">
    <property type="term" value="F:sphingosine N-acyltransferase activity"/>
    <property type="evidence" value="ECO:0007669"/>
    <property type="project" value="InterPro"/>
</dbReference>
<dbReference type="GO" id="GO:0046513">
    <property type="term" value="P:ceramide biosynthetic process"/>
    <property type="evidence" value="ECO:0007669"/>
    <property type="project" value="InterPro"/>
</dbReference>
<evidence type="ECO:0000313" key="10">
    <source>
        <dbReference type="EMBL" id="DBA04156.1"/>
    </source>
</evidence>
<feature type="transmembrane region" description="Helical" evidence="8">
    <location>
        <begin position="234"/>
        <end position="256"/>
    </location>
</feature>
<dbReference type="EMBL" id="DAKRPA010000011">
    <property type="protein sequence ID" value="DBA04156.1"/>
    <property type="molecule type" value="Genomic_DNA"/>
</dbReference>
<evidence type="ECO:0000256" key="2">
    <source>
        <dbReference type="ARBA" id="ARBA00022692"/>
    </source>
</evidence>
<keyword evidence="6" id="KW-0853">WD repeat</keyword>
<keyword evidence="3 8" id="KW-1133">Transmembrane helix</keyword>
<feature type="repeat" description="WD" evidence="6">
    <location>
        <begin position="655"/>
        <end position="681"/>
    </location>
</feature>
<dbReference type="SMART" id="SM00320">
    <property type="entry name" value="WD40"/>
    <property type="match status" value="4"/>
</dbReference>
<feature type="transmembrane region" description="Helical" evidence="8">
    <location>
        <begin position="158"/>
        <end position="177"/>
    </location>
</feature>
<dbReference type="PANTHER" id="PTHR12560">
    <property type="entry name" value="LONGEVITY ASSURANCE FACTOR 1 LAG1"/>
    <property type="match status" value="1"/>
</dbReference>
<dbReference type="InterPro" id="IPR001680">
    <property type="entry name" value="WD40_rpt"/>
</dbReference>
<dbReference type="InterPro" id="IPR016439">
    <property type="entry name" value="Lag1/Lac1-like"/>
</dbReference>
<evidence type="ECO:0000256" key="4">
    <source>
        <dbReference type="ARBA" id="ARBA00023136"/>
    </source>
</evidence>
<dbReference type="PROSITE" id="PS50082">
    <property type="entry name" value="WD_REPEATS_2"/>
    <property type="match status" value="2"/>
</dbReference>
<reference evidence="10" key="2">
    <citation type="journal article" date="2023" name="Microbiol Resour">
        <title>Decontamination and Annotation of the Draft Genome Sequence of the Oomycete Lagenidium giganteum ARSEF 373.</title>
        <authorList>
            <person name="Morgan W.R."/>
            <person name="Tartar A."/>
        </authorList>
    </citation>
    <scope>NUCLEOTIDE SEQUENCE</scope>
    <source>
        <strain evidence="10">ARSEF 373</strain>
    </source>
</reference>
<dbReference type="Gene3D" id="2.130.10.10">
    <property type="entry name" value="YVTN repeat-like/Quinoprotein amine dehydrogenase"/>
    <property type="match status" value="1"/>
</dbReference>
<feature type="transmembrane region" description="Helical" evidence="8">
    <location>
        <begin position="71"/>
        <end position="94"/>
    </location>
</feature>
<feature type="transmembrane region" description="Helical" evidence="8">
    <location>
        <begin position="115"/>
        <end position="133"/>
    </location>
</feature>
<gene>
    <name evidence="10" type="ORF">N0F65_004264</name>
</gene>
<evidence type="ECO:0000259" key="9">
    <source>
        <dbReference type="PROSITE" id="PS50922"/>
    </source>
</evidence>
<feature type="compositionally biased region" description="Basic residues" evidence="7">
    <location>
        <begin position="369"/>
        <end position="386"/>
    </location>
</feature>
<comment type="caution">
    <text evidence="10">The sequence shown here is derived from an EMBL/GenBank/DDBJ whole genome shotgun (WGS) entry which is preliminary data.</text>
</comment>
<keyword evidence="11" id="KW-1185">Reference proteome</keyword>
<reference evidence="10" key="1">
    <citation type="submission" date="2022-11" db="EMBL/GenBank/DDBJ databases">
        <authorList>
            <person name="Morgan W.R."/>
            <person name="Tartar A."/>
        </authorList>
    </citation>
    <scope>NUCLEOTIDE SEQUENCE</scope>
    <source>
        <strain evidence="10">ARSEF 373</strain>
    </source>
</reference>
<comment type="subcellular location">
    <subcellularLocation>
        <location evidence="1">Membrane</location>
        <topology evidence="1">Multi-pass membrane protein</topology>
    </subcellularLocation>
</comment>
<evidence type="ECO:0000256" key="1">
    <source>
        <dbReference type="ARBA" id="ARBA00004141"/>
    </source>
</evidence>
<dbReference type="Pfam" id="PF00400">
    <property type="entry name" value="WD40"/>
    <property type="match status" value="1"/>
</dbReference>
<dbReference type="SUPFAM" id="SSF50978">
    <property type="entry name" value="WD40 repeat-like"/>
    <property type="match status" value="1"/>
</dbReference>
<keyword evidence="4 5" id="KW-0472">Membrane</keyword>
<dbReference type="Proteomes" id="UP001146120">
    <property type="component" value="Unassembled WGS sequence"/>
</dbReference>
<feature type="region of interest" description="Disordered" evidence="7">
    <location>
        <begin position="340"/>
        <end position="387"/>
    </location>
</feature>
<dbReference type="PANTHER" id="PTHR12560:SF0">
    <property type="entry name" value="LD18904P"/>
    <property type="match status" value="1"/>
</dbReference>
<feature type="transmembrane region" description="Helical" evidence="8">
    <location>
        <begin position="296"/>
        <end position="323"/>
    </location>
</feature>
<dbReference type="PROSITE" id="PS50922">
    <property type="entry name" value="TLC"/>
    <property type="match status" value="1"/>
</dbReference>
<evidence type="ECO:0000256" key="6">
    <source>
        <dbReference type="PROSITE-ProRule" id="PRU00221"/>
    </source>
</evidence>
<feature type="repeat" description="WD" evidence="6">
    <location>
        <begin position="692"/>
        <end position="734"/>
    </location>
</feature>
<dbReference type="AlphaFoldDB" id="A0AAV2ZCX7"/>
<name>A0AAV2ZCX7_9STRA</name>
<evidence type="ECO:0000256" key="5">
    <source>
        <dbReference type="PROSITE-ProRule" id="PRU00205"/>
    </source>
</evidence>
<dbReference type="InterPro" id="IPR006634">
    <property type="entry name" value="TLC-dom"/>
</dbReference>
<feature type="region of interest" description="Disordered" evidence="7">
    <location>
        <begin position="19"/>
        <end position="52"/>
    </location>
</feature>
<protein>
    <recommendedName>
        <fullName evidence="9">TLC domain-containing protein</fullName>
    </recommendedName>
</protein>
<keyword evidence="2 5" id="KW-0812">Transmembrane</keyword>
<dbReference type="InterPro" id="IPR015943">
    <property type="entry name" value="WD40/YVTN_repeat-like_dom_sf"/>
</dbReference>